<accession>A0A7W4P0E3</accession>
<proteinExistence type="predicted"/>
<dbReference type="Pfam" id="PF07045">
    <property type="entry name" value="DUF1330"/>
    <property type="match status" value="1"/>
</dbReference>
<dbReference type="InterPro" id="IPR011008">
    <property type="entry name" value="Dimeric_a/b-barrel"/>
</dbReference>
<dbReference type="EMBL" id="JABEQE010000011">
    <property type="protein sequence ID" value="MBB2173021.1"/>
    <property type="molecule type" value="Genomic_DNA"/>
</dbReference>
<organism evidence="2 3">
    <name type="scientific">Gluconacetobacter asukensis</name>
    <dbReference type="NCBI Taxonomy" id="1017181"/>
    <lineage>
        <taxon>Bacteria</taxon>
        <taxon>Pseudomonadati</taxon>
        <taxon>Pseudomonadota</taxon>
        <taxon>Alphaproteobacteria</taxon>
        <taxon>Acetobacterales</taxon>
        <taxon>Acetobacteraceae</taxon>
        <taxon>Gluconacetobacter</taxon>
    </lineage>
</organism>
<gene>
    <name evidence="2" type="ORF">HLH35_12990</name>
</gene>
<dbReference type="AlphaFoldDB" id="A0A7W4P0E3"/>
<evidence type="ECO:0000313" key="3">
    <source>
        <dbReference type="Proteomes" id="UP000577891"/>
    </source>
</evidence>
<comment type="caution">
    <text evidence="2">The sequence shown here is derived from an EMBL/GenBank/DDBJ whole genome shotgun (WGS) entry which is preliminary data.</text>
</comment>
<protein>
    <submittedName>
        <fullName evidence="2">DUF1330 domain-containing protein</fullName>
    </submittedName>
</protein>
<name>A0A7W4P0E3_9PROT</name>
<dbReference type="InterPro" id="IPR010753">
    <property type="entry name" value="DUF1330"/>
</dbReference>
<dbReference type="Gene3D" id="3.30.70.100">
    <property type="match status" value="1"/>
</dbReference>
<keyword evidence="3" id="KW-1185">Reference proteome</keyword>
<dbReference type="Proteomes" id="UP000577891">
    <property type="component" value="Unassembled WGS sequence"/>
</dbReference>
<sequence>MTAYIVFTRESTSDQAELDTYSQTVAPTFDGHPLKVLAAYGAQEVLEGTAPEGVVILEFPTVEAARAWYDSSAYQTVVQHRWKGASYRVVIVQGV</sequence>
<evidence type="ECO:0000259" key="1">
    <source>
        <dbReference type="Pfam" id="PF07045"/>
    </source>
</evidence>
<dbReference type="PANTHER" id="PTHR41521">
    <property type="match status" value="1"/>
</dbReference>
<dbReference type="SUPFAM" id="SSF54909">
    <property type="entry name" value="Dimeric alpha+beta barrel"/>
    <property type="match status" value="1"/>
</dbReference>
<feature type="domain" description="DUF1330" evidence="1">
    <location>
        <begin position="2"/>
        <end position="95"/>
    </location>
</feature>
<reference evidence="2 3" key="1">
    <citation type="submission" date="2020-04" db="EMBL/GenBank/DDBJ databases">
        <title>Description of novel Gluconacetobacter.</title>
        <authorList>
            <person name="Sombolestani A."/>
        </authorList>
    </citation>
    <scope>NUCLEOTIDE SEQUENCE [LARGE SCALE GENOMIC DNA]</scope>
    <source>
        <strain evidence="2 3">LMG 27724</strain>
    </source>
</reference>
<dbReference type="PANTHER" id="PTHR41521:SF4">
    <property type="entry name" value="BLR0684 PROTEIN"/>
    <property type="match status" value="1"/>
</dbReference>
<evidence type="ECO:0000313" key="2">
    <source>
        <dbReference type="EMBL" id="MBB2173021.1"/>
    </source>
</evidence>